<dbReference type="GO" id="GO:0030246">
    <property type="term" value="F:carbohydrate binding"/>
    <property type="evidence" value="ECO:0007669"/>
    <property type="project" value="UniProtKB-KW"/>
</dbReference>
<protein>
    <submittedName>
        <fullName evidence="5">Lectin C-type domain protein</fullName>
    </submittedName>
</protein>
<keyword evidence="3" id="KW-0325">Glycoprotein</keyword>
<dbReference type="SUPFAM" id="SSF56436">
    <property type="entry name" value="C-type lectin-like"/>
    <property type="match status" value="1"/>
</dbReference>
<evidence type="ECO:0000313" key="5">
    <source>
        <dbReference type="EMBL" id="KIH55886.1"/>
    </source>
</evidence>
<dbReference type="PANTHER" id="PTHR46490">
    <property type="entry name" value="C-TYPE LECTIN DOMAIN FAMILY 12 MEMBER A-RELATED"/>
    <property type="match status" value="1"/>
</dbReference>
<dbReference type="OrthoDB" id="6337382at2759"/>
<dbReference type="InterPro" id="IPR001304">
    <property type="entry name" value="C-type_lectin-like"/>
</dbReference>
<feature type="domain" description="C-type lectin" evidence="4">
    <location>
        <begin position="45"/>
        <end position="168"/>
    </location>
</feature>
<name>A0A0C2GFK6_9BILA</name>
<dbReference type="Gene3D" id="3.10.100.10">
    <property type="entry name" value="Mannose-Binding Protein A, subunit A"/>
    <property type="match status" value="1"/>
</dbReference>
<dbReference type="PANTHER" id="PTHR46490:SF6">
    <property type="entry name" value="ASIALOGLYCOPROTEIN RECEPTOR 1-LIKE-RELATED"/>
    <property type="match status" value="1"/>
</dbReference>
<gene>
    <name evidence="5" type="ORF">ANCDUO_13947</name>
</gene>
<dbReference type="EMBL" id="KN736568">
    <property type="protein sequence ID" value="KIH55886.1"/>
    <property type="molecule type" value="Genomic_DNA"/>
</dbReference>
<dbReference type="InterPro" id="IPR016186">
    <property type="entry name" value="C-type_lectin-like/link_sf"/>
</dbReference>
<dbReference type="AlphaFoldDB" id="A0A0C2GFK6"/>
<dbReference type="Proteomes" id="UP000054047">
    <property type="component" value="Unassembled WGS sequence"/>
</dbReference>
<evidence type="ECO:0000256" key="1">
    <source>
        <dbReference type="ARBA" id="ARBA00022734"/>
    </source>
</evidence>
<dbReference type="PROSITE" id="PS50041">
    <property type="entry name" value="C_TYPE_LECTIN_2"/>
    <property type="match status" value="1"/>
</dbReference>
<dbReference type="SMART" id="SM00034">
    <property type="entry name" value="CLECT"/>
    <property type="match status" value="1"/>
</dbReference>
<sequence>MAAAPVYDPAPVYAPAPVPSYEVFGDNHIVEMDRSEVCLDGWRRYGDSCYFVEMEKLDYNRAEQRCSAKGATMLAADTLEEWNEVMTFTPQYFWTWTGIVQDRDGEKPHFKGGALDASRVNWLVKASSSASNGWTPASKCAAYYNMDLVGSNYVYFYPCSNQYNSICKKNLGSPLLRSPIMR</sequence>
<keyword evidence="2" id="KW-1015">Disulfide bond</keyword>
<keyword evidence="6" id="KW-1185">Reference proteome</keyword>
<keyword evidence="1" id="KW-0430">Lectin</keyword>
<evidence type="ECO:0000259" key="4">
    <source>
        <dbReference type="PROSITE" id="PS50041"/>
    </source>
</evidence>
<proteinExistence type="predicted"/>
<dbReference type="InterPro" id="IPR016187">
    <property type="entry name" value="CTDL_fold"/>
</dbReference>
<evidence type="ECO:0000313" key="6">
    <source>
        <dbReference type="Proteomes" id="UP000054047"/>
    </source>
</evidence>
<reference evidence="5 6" key="1">
    <citation type="submission" date="2013-12" db="EMBL/GenBank/DDBJ databases">
        <title>Draft genome of the parsitic nematode Ancylostoma duodenale.</title>
        <authorList>
            <person name="Mitreva M."/>
        </authorList>
    </citation>
    <scope>NUCLEOTIDE SEQUENCE [LARGE SCALE GENOMIC DNA]</scope>
    <source>
        <strain evidence="5 6">Zhejiang</strain>
    </source>
</reference>
<evidence type="ECO:0000256" key="2">
    <source>
        <dbReference type="ARBA" id="ARBA00023157"/>
    </source>
</evidence>
<dbReference type="Pfam" id="PF00059">
    <property type="entry name" value="Lectin_C"/>
    <property type="match status" value="1"/>
</dbReference>
<feature type="non-terminal residue" evidence="5">
    <location>
        <position position="182"/>
    </location>
</feature>
<evidence type="ECO:0000256" key="3">
    <source>
        <dbReference type="ARBA" id="ARBA00023180"/>
    </source>
</evidence>
<dbReference type="InterPro" id="IPR052309">
    <property type="entry name" value="C-type_Lectin_Domain_Fam1"/>
</dbReference>
<accession>A0A0C2GFK6</accession>
<organism evidence="5 6">
    <name type="scientific">Ancylostoma duodenale</name>
    <dbReference type="NCBI Taxonomy" id="51022"/>
    <lineage>
        <taxon>Eukaryota</taxon>
        <taxon>Metazoa</taxon>
        <taxon>Ecdysozoa</taxon>
        <taxon>Nematoda</taxon>
        <taxon>Chromadorea</taxon>
        <taxon>Rhabditida</taxon>
        <taxon>Rhabditina</taxon>
        <taxon>Rhabditomorpha</taxon>
        <taxon>Strongyloidea</taxon>
        <taxon>Ancylostomatidae</taxon>
        <taxon>Ancylostomatinae</taxon>
        <taxon>Ancylostoma</taxon>
    </lineage>
</organism>